<organism evidence="1 2">
    <name type="scientific">Ixodes persulcatus</name>
    <name type="common">Taiga tick</name>
    <dbReference type="NCBI Taxonomy" id="34615"/>
    <lineage>
        <taxon>Eukaryota</taxon>
        <taxon>Metazoa</taxon>
        <taxon>Ecdysozoa</taxon>
        <taxon>Arthropoda</taxon>
        <taxon>Chelicerata</taxon>
        <taxon>Arachnida</taxon>
        <taxon>Acari</taxon>
        <taxon>Parasitiformes</taxon>
        <taxon>Ixodida</taxon>
        <taxon>Ixodoidea</taxon>
        <taxon>Ixodidae</taxon>
        <taxon>Ixodinae</taxon>
        <taxon>Ixodes</taxon>
    </lineage>
</organism>
<accession>A0AC60NSK5</accession>
<reference evidence="1 2" key="1">
    <citation type="journal article" date="2020" name="Cell">
        <title>Large-Scale Comparative Analyses of Tick Genomes Elucidate Their Genetic Diversity and Vector Capacities.</title>
        <authorList>
            <consortium name="Tick Genome and Microbiome Consortium (TIGMIC)"/>
            <person name="Jia N."/>
            <person name="Wang J."/>
            <person name="Shi W."/>
            <person name="Du L."/>
            <person name="Sun Y."/>
            <person name="Zhan W."/>
            <person name="Jiang J.F."/>
            <person name="Wang Q."/>
            <person name="Zhang B."/>
            <person name="Ji P."/>
            <person name="Bell-Sakyi L."/>
            <person name="Cui X.M."/>
            <person name="Yuan T.T."/>
            <person name="Jiang B.G."/>
            <person name="Yang W.F."/>
            <person name="Lam T.T."/>
            <person name="Chang Q.C."/>
            <person name="Ding S.J."/>
            <person name="Wang X.J."/>
            <person name="Zhu J.G."/>
            <person name="Ruan X.D."/>
            <person name="Zhao L."/>
            <person name="Wei J.T."/>
            <person name="Ye R.Z."/>
            <person name="Que T.C."/>
            <person name="Du C.H."/>
            <person name="Zhou Y.H."/>
            <person name="Cheng J.X."/>
            <person name="Dai P.F."/>
            <person name="Guo W.B."/>
            <person name="Han X.H."/>
            <person name="Huang E.J."/>
            <person name="Li L.F."/>
            <person name="Wei W."/>
            <person name="Gao Y.C."/>
            <person name="Liu J.Z."/>
            <person name="Shao H.Z."/>
            <person name="Wang X."/>
            <person name="Wang C.C."/>
            <person name="Yang T.C."/>
            <person name="Huo Q.B."/>
            <person name="Li W."/>
            <person name="Chen H.Y."/>
            <person name="Chen S.E."/>
            <person name="Zhou L.G."/>
            <person name="Ni X.B."/>
            <person name="Tian J.H."/>
            <person name="Sheng Y."/>
            <person name="Liu T."/>
            <person name="Pan Y.S."/>
            <person name="Xia L.Y."/>
            <person name="Li J."/>
            <person name="Zhao F."/>
            <person name="Cao W.C."/>
        </authorList>
    </citation>
    <scope>NUCLEOTIDE SEQUENCE [LARGE SCALE GENOMIC DNA]</scope>
    <source>
        <strain evidence="1">Iper-2018</strain>
    </source>
</reference>
<dbReference type="Proteomes" id="UP000805193">
    <property type="component" value="Unassembled WGS sequence"/>
</dbReference>
<protein>
    <submittedName>
        <fullName evidence="1">Uncharacterized protein</fullName>
    </submittedName>
</protein>
<keyword evidence="2" id="KW-1185">Reference proteome</keyword>
<evidence type="ECO:0000313" key="2">
    <source>
        <dbReference type="Proteomes" id="UP000805193"/>
    </source>
</evidence>
<evidence type="ECO:0000313" key="1">
    <source>
        <dbReference type="EMBL" id="KAG0410095.1"/>
    </source>
</evidence>
<name>A0AC60NSK5_IXOPE</name>
<proteinExistence type="predicted"/>
<comment type="caution">
    <text evidence="1">The sequence shown here is derived from an EMBL/GenBank/DDBJ whole genome shotgun (WGS) entry which is preliminary data.</text>
</comment>
<gene>
    <name evidence="1" type="ORF">HPB47_012788</name>
</gene>
<sequence length="256" mass="28766">MQRPFLSMADFRARFTEEFLPPDYEMRIRDELASRTQHPEESLVVYIRALQELYSRAEPTASGAEKRNLWSRVAPGQDESRELATTHVRQQYDESWTVIRRRQRVLDAARHPRLTPPPLLATSTTASSSTKSSTGLASARGRPRHRAPPAERLPEDRVKGVLRPRFGFNLSTVSPITLADCVTQAAQLTPDPRDQILVFTTANYLLVSTPEEERARKRCSANGILVKGKQYEFTAHVSAPANTAAGIIFNIPEKDS</sequence>
<dbReference type="EMBL" id="JABSTQ010011555">
    <property type="protein sequence ID" value="KAG0410095.1"/>
    <property type="molecule type" value="Genomic_DNA"/>
</dbReference>